<dbReference type="InParanoid" id="D8Q0H8"/>
<dbReference type="Proteomes" id="UP000007431">
    <property type="component" value="Unassembled WGS sequence"/>
</dbReference>
<dbReference type="VEuPathDB" id="FungiDB:SCHCODRAFT_02535511"/>
<reference evidence="2 3" key="1">
    <citation type="journal article" date="2010" name="Nat. Biotechnol.">
        <title>Genome sequence of the model mushroom Schizophyllum commune.</title>
        <authorList>
            <person name="Ohm R.A."/>
            <person name="de Jong J.F."/>
            <person name="Lugones L.G."/>
            <person name="Aerts A."/>
            <person name="Kothe E."/>
            <person name="Stajich J.E."/>
            <person name="de Vries R.P."/>
            <person name="Record E."/>
            <person name="Levasseur A."/>
            <person name="Baker S.E."/>
            <person name="Bartholomew K.A."/>
            <person name="Coutinho P.M."/>
            <person name="Erdmann S."/>
            <person name="Fowler T.J."/>
            <person name="Gathman A.C."/>
            <person name="Lombard V."/>
            <person name="Henrissat B."/>
            <person name="Knabe N."/>
            <person name="Kuees U."/>
            <person name="Lilly W.W."/>
            <person name="Lindquist E."/>
            <person name="Lucas S."/>
            <person name="Magnuson J.K."/>
            <person name="Piumi F."/>
            <person name="Raudaskoski M."/>
            <person name="Salamov A."/>
            <person name="Schmutz J."/>
            <person name="Schwarze F.W.M.R."/>
            <person name="vanKuyk P.A."/>
            <person name="Horton J.S."/>
            <person name="Grigoriev I.V."/>
            <person name="Woesten H.A.B."/>
        </authorList>
    </citation>
    <scope>NUCLEOTIDE SEQUENCE [LARGE SCALE GENOMIC DNA]</scope>
    <source>
        <strain evidence="3">H4-8 / FGSC 9210</strain>
    </source>
</reference>
<keyword evidence="3" id="KW-1185">Reference proteome</keyword>
<gene>
    <name evidence="2" type="ORF">SCHCODRAFT_107921</name>
</gene>
<dbReference type="OMA" id="VHNEATH"/>
<dbReference type="eggNOG" id="ENOG502SK75">
    <property type="taxonomic scope" value="Eukaryota"/>
</dbReference>
<evidence type="ECO:0000313" key="3">
    <source>
        <dbReference type="Proteomes" id="UP000007431"/>
    </source>
</evidence>
<name>D8Q0H8_SCHCM</name>
<protein>
    <submittedName>
        <fullName evidence="2">Uncharacterized protein</fullName>
    </submittedName>
</protein>
<evidence type="ECO:0000313" key="2">
    <source>
        <dbReference type="EMBL" id="EFI97743.1"/>
    </source>
</evidence>
<dbReference type="HOGENOM" id="CLU_323390_0_0_1"/>
<dbReference type="AlphaFoldDB" id="D8Q0H8"/>
<feature type="compositionally biased region" description="Low complexity" evidence="1">
    <location>
        <begin position="370"/>
        <end position="394"/>
    </location>
</feature>
<feature type="region of interest" description="Disordered" evidence="1">
    <location>
        <begin position="681"/>
        <end position="700"/>
    </location>
</feature>
<feature type="region of interest" description="Disordered" evidence="1">
    <location>
        <begin position="364"/>
        <end position="401"/>
    </location>
</feature>
<sequence length="954" mass="105398">MSATIDNLGILPHPIQQYEQLMEICLPARVLDQDKLFRCEDLRKFYADHIACADRAVFAPDKEFSLEEQQLLQNLFAPVLRQAMAVQGHVQERCEEEIVFPEVLVMASIILSECFLSSTHEHHASALFAVSREPGSNPNEHSAIGLRRRAELVVSRRWGTTRLDFTNDEPNVDEEFDALADGDAQSDTYGHPQQLLYSRSPDPQGPMDACVASFSTIQPLLTSALYHCLAVGASGPLIGLSYEKTSPTVHAYVAWLEKAAQEDDDLPKPHILPPLPFDLTEPLSALKLALLLHRASSVHEWSLQTANETLPWRADICARIILDETPLFHVDFHNSEAIARWADEVYISAVDHLQCVNIWDDREYNPSHPPTGTSDASSGSSTSSLSPSVALPPAQESASSFSDGDVFAESTVPTIGWTPPARPPLPQRYFIMRKVVFCDARKGLPGWCTVRKESIHALAPVWFRGSVTALRPFICTDQERLLTELLDAYARHSSCFIGYMSDRVQAIVQRSLHAIFHALQTARAVRPADVKGGDVDEHRLDAFGDETRCRFIWDQLIQTIADLAEVANARYRRNMTLKYPECPSPEVYEINGDHRSDLFDLYITLLPFAQIGWEGCLAFQWHDAVFNEDPTLSAAVAAAQEEPRSGRADGTLFLAINDLFADKEVADAVSILAPFIASDSSKDDDGVEVGSPEEPKERPPWVIYGDSVFATADSRRPLDPQACAAYQHSMHVQPFPDQQPAVEACSASPGAPLLDGETGCEIQDRPHIRPRSDQVDPLRSAACFPLLLCHFNALLKGWGKEKTATNQERTSLVAACAFMKLFNIARFPIFGLVTNGPVGVLSSAWNDVTTTPASLGGQVTEKIHNVIYIADEQATKADIRDPLDVLNVATSVAYIMTEHASRLRGLFESLHQADSAYLLDKDVTPLQKARSLTVADGAWHKPQLEDQVSGVDCA</sequence>
<accession>D8Q0H8</accession>
<proteinExistence type="predicted"/>
<dbReference type="EMBL" id="GL377305">
    <property type="protein sequence ID" value="EFI97743.1"/>
    <property type="molecule type" value="Genomic_DNA"/>
</dbReference>
<feature type="non-terminal residue" evidence="2">
    <location>
        <position position="954"/>
    </location>
</feature>
<organism evidence="3">
    <name type="scientific">Schizophyllum commune (strain H4-8 / FGSC 9210)</name>
    <name type="common">Split gill fungus</name>
    <dbReference type="NCBI Taxonomy" id="578458"/>
    <lineage>
        <taxon>Eukaryota</taxon>
        <taxon>Fungi</taxon>
        <taxon>Dikarya</taxon>
        <taxon>Basidiomycota</taxon>
        <taxon>Agaricomycotina</taxon>
        <taxon>Agaricomycetes</taxon>
        <taxon>Agaricomycetidae</taxon>
        <taxon>Agaricales</taxon>
        <taxon>Schizophyllaceae</taxon>
        <taxon>Schizophyllum</taxon>
    </lineage>
</organism>
<evidence type="ECO:0000256" key="1">
    <source>
        <dbReference type="SAM" id="MobiDB-lite"/>
    </source>
</evidence>